<sequence length="153" mass="17761">MLFYFLPLRVVCGSREKIGEAKKEEEGKFFINIYFLYSSPYDGRELYIAIRNQVSDLINFSKSKKILKNSGSTDIFTGNIKFFRKTFKIEAIKDEVEKLSPYSKSVYKLIVTKKGEIEISSKELEEILKHLNECEPGFRLTNLVLCNHGIRCI</sequence>
<organism evidence="1">
    <name type="scientific">Candidatus Improbicoccus pseudotrichonymphae</name>
    <dbReference type="NCBI Taxonomy" id="3033792"/>
    <lineage>
        <taxon>Bacteria</taxon>
        <taxon>Bacillati</taxon>
        <taxon>Bacillota</taxon>
        <taxon>Clostridia</taxon>
        <taxon>Candidatus Improbicoccus</taxon>
    </lineage>
</organism>
<name>A0AA48I8G4_9FIRM</name>
<proteinExistence type="predicted"/>
<evidence type="ECO:0000313" key="1">
    <source>
        <dbReference type="EMBL" id="BED92018.1"/>
    </source>
</evidence>
<dbReference type="EMBL" id="AP027924">
    <property type="protein sequence ID" value="BED92018.1"/>
    <property type="molecule type" value="Genomic_DNA"/>
</dbReference>
<protein>
    <submittedName>
        <fullName evidence="1">Uncharacterized protein</fullName>
    </submittedName>
</protein>
<reference evidence="1" key="1">
    <citation type="journal article" date="2023" name="ISME J.">
        <title>Emergence of putative energy parasites within Clostridia revealed by genome analysis of a novel endosymbiotic clade.</title>
        <authorList>
            <person name="Takahashi K."/>
            <person name="Kuwahara H."/>
            <person name="Horikawa Y."/>
            <person name="Izawa K."/>
            <person name="Kato D."/>
            <person name="Inagaki T."/>
            <person name="Yuki M."/>
            <person name="Ohkuma M."/>
            <person name="Hongoh Y."/>
        </authorList>
    </citation>
    <scope>NUCLEOTIDE SEQUENCE</scope>
    <source>
        <strain evidence="1">CfP3-15</strain>
    </source>
</reference>
<dbReference type="AlphaFoldDB" id="A0AA48I8G4"/>
<gene>
    <name evidence="1" type="ORF">CfP315_0588</name>
</gene>
<dbReference type="KEGG" id="ips:CfP315_0588"/>
<dbReference type="Proteomes" id="UP001337580">
    <property type="component" value="Chromosome"/>
</dbReference>
<accession>A0AA48I8G4</accession>